<dbReference type="PRINTS" id="PR00326">
    <property type="entry name" value="GTP1OBG"/>
</dbReference>
<dbReference type="GO" id="GO:0004712">
    <property type="term" value="F:protein serine/threonine/tyrosine kinase activity"/>
    <property type="evidence" value="ECO:0007669"/>
    <property type="project" value="UniProtKB-EC"/>
</dbReference>
<dbReference type="GO" id="GO:0003924">
    <property type="term" value="F:GTPase activity"/>
    <property type="evidence" value="ECO:0007669"/>
    <property type="project" value="InterPro"/>
</dbReference>
<evidence type="ECO:0000259" key="5">
    <source>
        <dbReference type="Pfam" id="PF01926"/>
    </source>
</evidence>
<dbReference type="GO" id="GO:0047196">
    <property type="term" value="F:long-chain-alcohol O-fatty-acyltransferase activity"/>
    <property type="evidence" value="ECO:0007669"/>
    <property type="project" value="UniProtKB-EC"/>
</dbReference>
<evidence type="ECO:0000256" key="4">
    <source>
        <dbReference type="ARBA" id="ARBA00023134"/>
    </source>
</evidence>
<dbReference type="GO" id="GO:0005829">
    <property type="term" value="C:cytosol"/>
    <property type="evidence" value="ECO:0007669"/>
    <property type="project" value="TreeGrafter"/>
</dbReference>
<reference evidence="6 7" key="1">
    <citation type="submission" date="2011-07" db="EMBL/GenBank/DDBJ databases">
        <authorList>
            <person name="Coyne R."/>
            <person name="Brami D."/>
            <person name="Johnson J."/>
            <person name="Hostetler J."/>
            <person name="Hannick L."/>
            <person name="Clark T."/>
            <person name="Cassidy-Hanley D."/>
            <person name="Inman J."/>
        </authorList>
    </citation>
    <scope>NUCLEOTIDE SEQUENCE [LARGE SCALE GENOMIC DNA]</scope>
    <source>
        <strain evidence="6 7">G5</strain>
    </source>
</reference>
<evidence type="ECO:0000256" key="3">
    <source>
        <dbReference type="ARBA" id="ARBA00022801"/>
    </source>
</evidence>
<gene>
    <name evidence="6" type="ORF">IMG5_193600</name>
</gene>
<dbReference type="EC" id="2.7.12.1" evidence="6"/>
<keyword evidence="6" id="KW-0808">Transferase</keyword>
<dbReference type="EC" id="2.7.7.7" evidence="6"/>
<keyword evidence="1" id="KW-0963">Cytoplasm</keyword>
<organism evidence="6 7">
    <name type="scientific">Ichthyophthirius multifiliis</name>
    <name type="common">White spot disease agent</name>
    <name type="synonym">Ich</name>
    <dbReference type="NCBI Taxonomy" id="5932"/>
    <lineage>
        <taxon>Eukaryota</taxon>
        <taxon>Sar</taxon>
        <taxon>Alveolata</taxon>
        <taxon>Ciliophora</taxon>
        <taxon>Intramacronucleata</taxon>
        <taxon>Oligohymenophorea</taxon>
        <taxon>Hymenostomatida</taxon>
        <taxon>Ophryoglenina</taxon>
        <taxon>Ichthyophthirius</taxon>
    </lineage>
</organism>
<dbReference type="EMBL" id="GL984351">
    <property type="protein sequence ID" value="EGR27607.1"/>
    <property type="molecule type" value="Genomic_DNA"/>
</dbReference>
<keyword evidence="6" id="KW-0012">Acyltransferase</keyword>
<dbReference type="CDD" id="cd01857">
    <property type="entry name" value="HSR1_MMR1"/>
    <property type="match status" value="1"/>
</dbReference>
<dbReference type="PANTHER" id="PTHR45709">
    <property type="entry name" value="LARGE SUBUNIT GTPASE 1 HOMOLOG-RELATED"/>
    <property type="match status" value="1"/>
</dbReference>
<dbReference type="AlphaFoldDB" id="G0R4K9"/>
<dbReference type="EC" id="3.4.24.49" evidence="6"/>
<dbReference type="Pfam" id="PF01926">
    <property type="entry name" value="MMR_HSR1"/>
    <property type="match status" value="1"/>
</dbReference>
<dbReference type="EC" id="2.6.1.1" evidence="6"/>
<keyword evidence="6" id="KW-0032">Aminotransferase</keyword>
<keyword evidence="7" id="KW-1185">Reference proteome</keyword>
<evidence type="ECO:0000256" key="2">
    <source>
        <dbReference type="ARBA" id="ARBA00022741"/>
    </source>
</evidence>
<dbReference type="GO" id="GO:0005525">
    <property type="term" value="F:GTP binding"/>
    <property type="evidence" value="ECO:0007669"/>
    <property type="project" value="UniProtKB-KW"/>
</dbReference>
<dbReference type="OrthoDB" id="61815at2759"/>
<keyword evidence="2" id="KW-0547">Nucleotide-binding</keyword>
<sequence length="518" mass="60461">MKQVDKQNHKYKPKTIDEPKFIHAENNEAILNQVRDLKSCIETDNLTDYLQVTELQNKQFDALRGVKIKGEQMNKEIITDVNKDEEQIKNGMFNIENNEYLKNLRIPRRPQWTNDMTKEELHQKENNAFIEWRKQLAKIEEKHYNIQITPYEKNIEVWKQLWRVMENSDVIVQILDGRDPLFYRCQDLEIYTKEIFEKKQNFLVINKSDLLSEEVRKCWSNYFNQEKTQHIFFSAKNEQMRIDKGQGEEQDEEEDLLDPLEFKSYLNTPKIASRHALFGSMKFLLFDIFQHKLQQQKQSFGCQDQQEFIFQIGMVGYPNVGKSSVINTLCNKKLVGVGTLPGKTKNFQTHFLEENIILCDCPGLVFPNAASNRAEMTLNGVLPIDKLKDFLSPMDLLCERVPKVVLEKIYKVKIEVEVPDGAFFLNLYAQSKGYYNGSGLPDQAKSAKLILKDVVQGKVLYCKLPPGIEQNQGIWQSNIIDLQLNNILDGENEIQNGKCRSSISKYGRNETRQRIILR</sequence>
<feature type="domain" description="G" evidence="5">
    <location>
        <begin position="311"/>
        <end position="372"/>
    </location>
</feature>
<dbReference type="InParanoid" id="G0R4K9"/>
<dbReference type="eggNOG" id="KOG1424">
    <property type="taxonomic scope" value="Eukaryota"/>
</dbReference>
<name>G0R4K9_ICHMU</name>
<proteinExistence type="predicted"/>
<dbReference type="STRING" id="857967.G0R4K9"/>
<dbReference type="OMA" id="VNKADMM"/>
<evidence type="ECO:0000256" key="1">
    <source>
        <dbReference type="ARBA" id="ARBA00022490"/>
    </source>
</evidence>
<dbReference type="GeneID" id="14903675"/>
<dbReference type="InterPro" id="IPR006073">
    <property type="entry name" value="GTP-bd"/>
</dbReference>
<keyword evidence="6" id="KW-0548">Nucleotidyltransferase</keyword>
<dbReference type="InterPro" id="IPR043358">
    <property type="entry name" value="GNL1-like"/>
</dbReference>
<dbReference type="RefSeq" id="XP_004025059.1">
    <property type="nucleotide sequence ID" value="XM_004025010.1"/>
</dbReference>
<dbReference type="InterPro" id="IPR027417">
    <property type="entry name" value="P-loop_NTPase"/>
</dbReference>
<keyword evidence="4" id="KW-0342">GTP-binding</keyword>
<dbReference type="PANTHER" id="PTHR45709:SF2">
    <property type="entry name" value="LARGE SUBUNIT GTPASE 1 HOMOLOG"/>
    <property type="match status" value="1"/>
</dbReference>
<accession>G0R4K9</accession>
<evidence type="ECO:0000313" key="6">
    <source>
        <dbReference type="EMBL" id="EGR27607.1"/>
    </source>
</evidence>
<protein>
    <submittedName>
        <fullName evidence="6">Ribosome biogenesis gtpase, putative</fullName>
        <ecNumber evidence="6">2.3.1.75</ecNumber>
        <ecNumber evidence="6">2.6.1.1</ecNumber>
        <ecNumber evidence="6">2.7.12.1</ecNumber>
        <ecNumber evidence="6">2.7.7.7</ecNumber>
        <ecNumber evidence="6">3.4.24.49</ecNumber>
    </submittedName>
</protein>
<dbReference type="Proteomes" id="UP000008983">
    <property type="component" value="Unassembled WGS sequence"/>
</dbReference>
<dbReference type="SUPFAM" id="SSF52540">
    <property type="entry name" value="P-loop containing nucleoside triphosphate hydrolases"/>
    <property type="match status" value="1"/>
</dbReference>
<dbReference type="EC" id="2.3.1.75" evidence="6"/>
<dbReference type="FunCoup" id="G0R4K9">
    <property type="interactions" value="306"/>
</dbReference>
<dbReference type="GO" id="GO:0004069">
    <property type="term" value="F:L-aspartate:2-oxoglutarate aminotransferase activity"/>
    <property type="evidence" value="ECO:0007669"/>
    <property type="project" value="UniProtKB-EC"/>
</dbReference>
<keyword evidence="3 6" id="KW-0378">Hydrolase</keyword>
<evidence type="ECO:0000313" key="7">
    <source>
        <dbReference type="Proteomes" id="UP000008983"/>
    </source>
</evidence>
<dbReference type="Gene3D" id="3.40.50.300">
    <property type="entry name" value="P-loop containing nucleotide triphosphate hydrolases"/>
    <property type="match status" value="1"/>
</dbReference>
<dbReference type="GO" id="GO:0003887">
    <property type="term" value="F:DNA-directed DNA polymerase activity"/>
    <property type="evidence" value="ECO:0007669"/>
    <property type="project" value="UniProtKB-EC"/>
</dbReference>